<dbReference type="InterPro" id="IPR006698">
    <property type="entry name" value="UPF0229"/>
</dbReference>
<gene>
    <name evidence="3" type="ORF">ABVT43_12500</name>
</gene>
<evidence type="ECO:0000256" key="2">
    <source>
        <dbReference type="SAM" id="MobiDB-lite"/>
    </source>
</evidence>
<evidence type="ECO:0000313" key="3">
    <source>
        <dbReference type="EMBL" id="MET1255952.1"/>
    </source>
</evidence>
<feature type="region of interest" description="Disordered" evidence="2">
    <location>
        <begin position="52"/>
        <end position="106"/>
    </location>
</feature>
<dbReference type="Pfam" id="PF04285">
    <property type="entry name" value="DUF444"/>
    <property type="match status" value="1"/>
</dbReference>
<dbReference type="PANTHER" id="PTHR30510">
    <property type="entry name" value="UPF0229 PROTEIN YEAH"/>
    <property type="match status" value="1"/>
</dbReference>
<reference evidence="3 4" key="1">
    <citation type="submission" date="2024-06" db="EMBL/GenBank/DDBJ databases">
        <authorList>
            <person name="Li F."/>
        </authorList>
    </citation>
    <scope>NUCLEOTIDE SEQUENCE [LARGE SCALE GENOMIC DNA]</scope>
    <source>
        <strain evidence="3 4">GXAS 311</strain>
    </source>
</reference>
<evidence type="ECO:0000256" key="1">
    <source>
        <dbReference type="HAMAP-Rule" id="MF_01232"/>
    </source>
</evidence>
<keyword evidence="4" id="KW-1185">Reference proteome</keyword>
<protein>
    <recommendedName>
        <fullName evidence="1">UPF0229 protein ABVT42_15360</fullName>
    </recommendedName>
</protein>
<organism evidence="3 4">
    <name type="scientific">Aliikangiella maris</name>
    <dbReference type="NCBI Taxonomy" id="3162458"/>
    <lineage>
        <taxon>Bacteria</taxon>
        <taxon>Pseudomonadati</taxon>
        <taxon>Pseudomonadota</taxon>
        <taxon>Gammaproteobacteria</taxon>
        <taxon>Oceanospirillales</taxon>
        <taxon>Pleioneaceae</taxon>
        <taxon>Aliikangiella</taxon>
    </lineage>
</organism>
<dbReference type="PANTHER" id="PTHR30510:SF2">
    <property type="entry name" value="UPF0229 PROTEIN YEAH"/>
    <property type="match status" value="1"/>
</dbReference>
<dbReference type="EMBL" id="JBEVCJ010000015">
    <property type="protein sequence ID" value="MET1255952.1"/>
    <property type="molecule type" value="Genomic_DNA"/>
</dbReference>
<dbReference type="NCBIfam" id="NF003707">
    <property type="entry name" value="PRK05325.1-2"/>
    <property type="match status" value="1"/>
</dbReference>
<dbReference type="Proteomes" id="UP001548189">
    <property type="component" value="Unassembled WGS sequence"/>
</dbReference>
<dbReference type="NCBIfam" id="NF003708">
    <property type="entry name" value="PRK05325.1-3"/>
    <property type="match status" value="1"/>
</dbReference>
<dbReference type="InterPro" id="IPR036465">
    <property type="entry name" value="vWFA_dom_sf"/>
</dbReference>
<comment type="caution">
    <text evidence="3">The sequence shown here is derived from an EMBL/GenBank/DDBJ whole genome shotgun (WGS) entry which is preliminary data.</text>
</comment>
<dbReference type="HAMAP" id="MF_01232">
    <property type="entry name" value="UPF0229"/>
    <property type="match status" value="1"/>
</dbReference>
<evidence type="ECO:0000313" key="4">
    <source>
        <dbReference type="Proteomes" id="UP001548189"/>
    </source>
</evidence>
<proteinExistence type="inferred from homology"/>
<accession>A0ABV2BWN0</accession>
<comment type="similarity">
    <text evidence="1">Belongs to the UPF0229 family.</text>
</comment>
<name>A0ABV2BWN0_9GAMM</name>
<dbReference type="SUPFAM" id="SSF53300">
    <property type="entry name" value="vWA-like"/>
    <property type="match status" value="1"/>
</dbReference>
<dbReference type="RefSeq" id="WP_353896539.1">
    <property type="nucleotide sequence ID" value="NZ_JBEVCJ010000015.1"/>
</dbReference>
<sequence length="418" mass="49085">MQIIDRRLNQKNKSTVNRQRFLRRYRKQIKQAITKQISQRGVTDIDQSENISIPSKDISEPTFRSAQGGVKERVYPGNKEFAQGDRIQRPPPGGGQSGKQASDQGEGQDNFAFEISSDEYMEILFEDLELPNLKKNKLKKLINYKPIRSGFNTDGTPSNIDIVRSLKGSLARRIACQSPLKKQLKEKQALLEEYINTNQVELRLKMEQEIEEIKRRIARIPYLDTFDLRYKNFDKLPQPTTNAVMFCLMDVSGSMDQQTKDMAKRFFILLYMFLKRTYKDVEVVYIRHHTQAKEVDEEEFFYSQETGGTIVSSALKLMVEVMNERYPADDWNIYAAQASDGDNWNDDSRVCHDLLTSKILKNIRYYTYVEITQREPQNLWHEYTRIKENHDNFAMQKIAEQQDIYPVFREFFQKQSLK</sequence>